<reference evidence="1 2" key="1">
    <citation type="journal article" date="2016" name="Nat. Commun.">
        <title>Extremotolerant tardigrade genome and improved radiotolerance of human cultured cells by tardigrade-unique protein.</title>
        <authorList>
            <person name="Hashimoto T."/>
            <person name="Horikawa D.D."/>
            <person name="Saito Y."/>
            <person name="Kuwahara H."/>
            <person name="Kozuka-Hata H."/>
            <person name="Shin-I T."/>
            <person name="Minakuchi Y."/>
            <person name="Ohishi K."/>
            <person name="Motoyama A."/>
            <person name="Aizu T."/>
            <person name="Enomoto A."/>
            <person name="Kondo K."/>
            <person name="Tanaka S."/>
            <person name="Hara Y."/>
            <person name="Koshikawa S."/>
            <person name="Sagara H."/>
            <person name="Miura T."/>
            <person name="Yokobori S."/>
            <person name="Miyagawa K."/>
            <person name="Suzuki Y."/>
            <person name="Kubo T."/>
            <person name="Oyama M."/>
            <person name="Kohara Y."/>
            <person name="Fujiyama A."/>
            <person name="Arakawa K."/>
            <person name="Katayama T."/>
            <person name="Toyoda A."/>
            <person name="Kunieda T."/>
        </authorList>
    </citation>
    <scope>NUCLEOTIDE SEQUENCE [LARGE SCALE GENOMIC DNA]</scope>
    <source>
        <strain evidence="1 2">YOKOZUNA-1</strain>
    </source>
</reference>
<evidence type="ECO:0000313" key="2">
    <source>
        <dbReference type="Proteomes" id="UP000186922"/>
    </source>
</evidence>
<keyword evidence="2" id="KW-1185">Reference proteome</keyword>
<name>A0A1D1USQ0_RAMVA</name>
<gene>
    <name evidence="1" type="primary">RvY_01948-1</name>
    <name evidence="1" type="synonym">RvY_01948.1</name>
    <name evidence="1" type="ORF">RvY_01948</name>
</gene>
<dbReference type="Proteomes" id="UP000186922">
    <property type="component" value="Unassembled WGS sequence"/>
</dbReference>
<organism evidence="1 2">
    <name type="scientific">Ramazzottius varieornatus</name>
    <name type="common">Water bear</name>
    <name type="synonym">Tardigrade</name>
    <dbReference type="NCBI Taxonomy" id="947166"/>
    <lineage>
        <taxon>Eukaryota</taxon>
        <taxon>Metazoa</taxon>
        <taxon>Ecdysozoa</taxon>
        <taxon>Tardigrada</taxon>
        <taxon>Eutardigrada</taxon>
        <taxon>Parachela</taxon>
        <taxon>Hypsibioidea</taxon>
        <taxon>Ramazzottiidae</taxon>
        <taxon>Ramazzottius</taxon>
    </lineage>
</organism>
<proteinExistence type="predicted"/>
<sequence>MQVDIVVRFGVWLNPEHLTFDPILMVATLLHPALRRLLTEKEQTIAMKGLLQYDKEWNSTVNDDSSGSTNTGD</sequence>
<accession>A0A1D1USQ0</accession>
<dbReference type="AlphaFoldDB" id="A0A1D1USQ0"/>
<comment type="caution">
    <text evidence="1">The sequence shown here is derived from an EMBL/GenBank/DDBJ whole genome shotgun (WGS) entry which is preliminary data.</text>
</comment>
<evidence type="ECO:0000313" key="1">
    <source>
        <dbReference type="EMBL" id="GAU89393.1"/>
    </source>
</evidence>
<dbReference type="EMBL" id="BDGG01000001">
    <property type="protein sequence ID" value="GAU89393.1"/>
    <property type="molecule type" value="Genomic_DNA"/>
</dbReference>
<protein>
    <submittedName>
        <fullName evidence="1">Uncharacterized protein</fullName>
    </submittedName>
</protein>